<name>A0A285EGI1_9ACTN</name>
<organism evidence="1 2">
    <name type="scientific">Geodermatophilus sabuli</name>
    <dbReference type="NCBI Taxonomy" id="1564158"/>
    <lineage>
        <taxon>Bacteria</taxon>
        <taxon>Bacillati</taxon>
        <taxon>Actinomycetota</taxon>
        <taxon>Actinomycetes</taxon>
        <taxon>Geodermatophilales</taxon>
        <taxon>Geodermatophilaceae</taxon>
        <taxon>Geodermatophilus</taxon>
    </lineage>
</organism>
<keyword evidence="2" id="KW-1185">Reference proteome</keyword>
<dbReference type="Proteomes" id="UP000219514">
    <property type="component" value="Unassembled WGS sequence"/>
</dbReference>
<dbReference type="EMBL" id="OBDO01000006">
    <property type="protein sequence ID" value="SNX97166.1"/>
    <property type="molecule type" value="Genomic_DNA"/>
</dbReference>
<sequence length="55" mass="6211">MSGPRPWTRVQALYRKHGAVAEETAPVKDGVLEIRIRRKGATRSVIERADRTARP</sequence>
<accession>A0A285EGI1</accession>
<proteinExistence type="predicted"/>
<reference evidence="1 2" key="1">
    <citation type="submission" date="2017-09" db="EMBL/GenBank/DDBJ databases">
        <authorList>
            <person name="Ehlers B."/>
            <person name="Leendertz F.H."/>
        </authorList>
    </citation>
    <scope>NUCLEOTIDE SEQUENCE [LARGE SCALE GENOMIC DNA]</scope>
    <source>
        <strain evidence="1 2">DSM 46844</strain>
    </source>
</reference>
<dbReference type="AlphaFoldDB" id="A0A285EGI1"/>
<gene>
    <name evidence="1" type="ORF">SAMN06893097_106116</name>
</gene>
<evidence type="ECO:0000313" key="1">
    <source>
        <dbReference type="EMBL" id="SNX97166.1"/>
    </source>
</evidence>
<protein>
    <submittedName>
        <fullName evidence="1">Uncharacterized protein</fullName>
    </submittedName>
</protein>
<evidence type="ECO:0000313" key="2">
    <source>
        <dbReference type="Proteomes" id="UP000219514"/>
    </source>
</evidence>